<proteinExistence type="predicted"/>
<organism evidence="1">
    <name type="scientific">uncultured Caudovirales phage</name>
    <dbReference type="NCBI Taxonomy" id="2100421"/>
    <lineage>
        <taxon>Viruses</taxon>
        <taxon>Duplodnaviria</taxon>
        <taxon>Heunggongvirae</taxon>
        <taxon>Uroviricota</taxon>
        <taxon>Caudoviricetes</taxon>
        <taxon>Peduoviridae</taxon>
        <taxon>Maltschvirus</taxon>
        <taxon>Maltschvirus maltsch</taxon>
    </lineage>
</organism>
<protein>
    <submittedName>
        <fullName evidence="1">Uncharacterized protein</fullName>
    </submittedName>
</protein>
<accession>A0A6J5MHV2</accession>
<dbReference type="EMBL" id="LR796466">
    <property type="protein sequence ID" value="CAB4146645.1"/>
    <property type="molecule type" value="Genomic_DNA"/>
</dbReference>
<reference evidence="1" key="1">
    <citation type="submission" date="2020-04" db="EMBL/GenBank/DDBJ databases">
        <authorList>
            <person name="Chiriac C."/>
            <person name="Salcher M."/>
            <person name="Ghai R."/>
            <person name="Kavagutti S V."/>
        </authorList>
    </citation>
    <scope>NUCLEOTIDE SEQUENCE</scope>
</reference>
<sequence length="71" mass="7980">MSTDFKDEVGNVYGKLTVVERVYPKRQPSRTRAVFKVRCSCGSEMNVSGNLLRKKMFKECGTCAQAWGDGK</sequence>
<gene>
    <name evidence="1" type="ORF">UFOVP500_42</name>
</gene>
<evidence type="ECO:0000313" key="1">
    <source>
        <dbReference type="EMBL" id="CAB4146645.1"/>
    </source>
</evidence>
<name>A0A6J5MHV2_9CAUD</name>